<dbReference type="EMBL" id="LWDF02000189">
    <property type="protein sequence ID" value="KAE8254478.1"/>
    <property type="molecule type" value="Genomic_DNA"/>
</dbReference>
<evidence type="ECO:0000256" key="13">
    <source>
        <dbReference type="RuleBase" id="RU361193"/>
    </source>
</evidence>
<accession>A0A177TBK9</accession>
<evidence type="ECO:0000256" key="12">
    <source>
        <dbReference type="PIRSR" id="PIRSR601382-3"/>
    </source>
</evidence>
<feature type="active site" evidence="10">
    <location>
        <position position="393"/>
    </location>
</feature>
<feature type="disulfide bond" evidence="12">
    <location>
        <begin position="467"/>
        <end position="512"/>
    </location>
</feature>
<keyword evidence="13" id="KW-0326">Glycosidase</keyword>
<reference evidence="14" key="1">
    <citation type="submission" date="2016-04" db="EMBL/GenBank/DDBJ databases">
        <authorList>
            <person name="Nguyen H.D."/>
            <person name="Samba Siva P."/>
            <person name="Cullis J."/>
            <person name="Levesque C.A."/>
            <person name="Hambleton S."/>
        </authorList>
    </citation>
    <scope>NUCLEOTIDE SEQUENCE</scope>
    <source>
        <strain evidence="14">DAOMC 236416</strain>
    </source>
</reference>
<comment type="caution">
    <text evidence="14">The sequence shown here is derived from an EMBL/GenBank/DDBJ whole genome shotgun (WGS) entry which is preliminary data.</text>
</comment>
<name>A0A177TBK9_9BASI</name>
<keyword evidence="5 13" id="KW-0378">Hydrolase</keyword>
<dbReference type="Pfam" id="PF01532">
    <property type="entry name" value="Glyco_hydro_47"/>
    <property type="match status" value="1"/>
</dbReference>
<evidence type="ECO:0000256" key="4">
    <source>
        <dbReference type="ARBA" id="ARBA00022723"/>
    </source>
</evidence>
<dbReference type="AlphaFoldDB" id="A0A177TBK9"/>
<feature type="active site" evidence="10">
    <location>
        <position position="566"/>
    </location>
</feature>
<keyword evidence="15" id="KW-1185">Reference proteome</keyword>
<dbReference type="InterPro" id="IPR036026">
    <property type="entry name" value="Seven-hairpin_glycosidases"/>
</dbReference>
<feature type="active site" description="Proton donor" evidence="10">
    <location>
        <position position="244"/>
    </location>
</feature>
<dbReference type="GO" id="GO:0036503">
    <property type="term" value="P:ERAD pathway"/>
    <property type="evidence" value="ECO:0007669"/>
    <property type="project" value="UniProtKB-ARBA"/>
</dbReference>
<dbReference type="Proteomes" id="UP000077521">
    <property type="component" value="Unassembled WGS sequence"/>
</dbReference>
<dbReference type="PANTHER" id="PTHR11742:SF55">
    <property type="entry name" value="ENDOPLASMIC RETICULUM MANNOSYL-OLIGOSACCHARIDE 1,2-ALPHA-MANNOSIDASE"/>
    <property type="match status" value="1"/>
</dbReference>
<dbReference type="GO" id="GO:0005975">
    <property type="term" value="P:carbohydrate metabolic process"/>
    <property type="evidence" value="ECO:0007669"/>
    <property type="project" value="InterPro"/>
</dbReference>
<evidence type="ECO:0000256" key="10">
    <source>
        <dbReference type="PIRSR" id="PIRSR601382-1"/>
    </source>
</evidence>
<evidence type="ECO:0000256" key="3">
    <source>
        <dbReference type="ARBA" id="ARBA00007658"/>
    </source>
</evidence>
<evidence type="ECO:0000256" key="11">
    <source>
        <dbReference type="PIRSR" id="PIRSR601382-2"/>
    </source>
</evidence>
<dbReference type="Gene3D" id="1.50.10.10">
    <property type="match status" value="1"/>
</dbReference>
<comment type="similarity">
    <text evidence="3 13">Belongs to the glycosyl hydrolase 47 family.</text>
</comment>
<comment type="catalytic activity">
    <reaction evidence="9">
        <text>N(4)-(alpha-D-Man-(1-&gt;2)-alpha-D-Man-(1-&gt;2)-alpha-D-Man-(1-&gt;3)-[alpha-D-Man-(1-&gt;2)-alpha-D-Man-(1-&gt;3)-[alpha-D-Man-(1-&gt;2)-alpha-D-Man-(1-&gt;6)]-alpha-D-Man-(1-&gt;6)]-beta-D-Man-(1-&gt;4)-beta-D-GlcNAc-(1-&gt;4)-beta-D-GlcNAc)-L-asparaginyl-[protein] (N-glucan mannose isomer 9A1,2,3B1,2,3) + 4 H2O = N(4)-(alpha-D-Man-(1-&gt;3)-[alpha-D-Man-(1-&gt;3)-[alpha-D-Man-(1-&gt;6)]-alpha-D-Man-(1-&gt;6)]-beta-D-Man-(1-&gt;4)-beta-D-GlcNAc-(1-&gt;4)-beta-D-GlcNAc)-L-asparaginyl-[protein] (N-glucan mannose isomer 5A1,2) + 4 beta-D-mannose</text>
        <dbReference type="Rhea" id="RHEA:56008"/>
        <dbReference type="Rhea" id="RHEA-COMP:14356"/>
        <dbReference type="Rhea" id="RHEA-COMP:14367"/>
        <dbReference type="ChEBI" id="CHEBI:15377"/>
        <dbReference type="ChEBI" id="CHEBI:28563"/>
        <dbReference type="ChEBI" id="CHEBI:59087"/>
        <dbReference type="ChEBI" id="CHEBI:139493"/>
        <dbReference type="EC" id="3.2.1.113"/>
    </reaction>
</comment>
<dbReference type="GO" id="GO:0004571">
    <property type="term" value="F:mannosyl-oligosaccharide 1,2-alpha-mannosidase activity"/>
    <property type="evidence" value="ECO:0007669"/>
    <property type="project" value="UniProtKB-EC"/>
</dbReference>
<evidence type="ECO:0000256" key="8">
    <source>
        <dbReference type="ARBA" id="ARBA00047669"/>
    </source>
</evidence>
<dbReference type="SUPFAM" id="SSF48225">
    <property type="entry name" value="Seven-hairpin glycosidases"/>
    <property type="match status" value="1"/>
</dbReference>
<dbReference type="PRINTS" id="PR00747">
    <property type="entry name" value="GLYHDRLASE47"/>
</dbReference>
<evidence type="ECO:0000256" key="1">
    <source>
        <dbReference type="ARBA" id="ARBA00001913"/>
    </source>
</evidence>
<keyword evidence="4 11" id="KW-0479">Metal-binding</keyword>
<proteinExistence type="inferred from homology"/>
<evidence type="ECO:0000256" key="5">
    <source>
        <dbReference type="ARBA" id="ARBA00022801"/>
    </source>
</evidence>
<protein>
    <recommendedName>
        <fullName evidence="13">alpha-1,2-Mannosidase</fullName>
        <ecNumber evidence="13">3.2.1.-</ecNumber>
    </recommendedName>
</protein>
<keyword evidence="6 11" id="KW-0106">Calcium</keyword>
<gene>
    <name evidence="14" type="ORF">A4X13_0g3401</name>
</gene>
<evidence type="ECO:0000256" key="7">
    <source>
        <dbReference type="ARBA" id="ARBA00023157"/>
    </source>
</evidence>
<dbReference type="EC" id="3.2.1.-" evidence="13"/>
<keyword evidence="7 12" id="KW-1015">Disulfide bond</keyword>
<feature type="active site" description="Proton donor" evidence="10">
    <location>
        <position position="526"/>
    </location>
</feature>
<evidence type="ECO:0000256" key="6">
    <source>
        <dbReference type="ARBA" id="ARBA00022837"/>
    </source>
</evidence>
<comment type="cofactor">
    <cofactor evidence="1 11">
        <name>Ca(2+)</name>
        <dbReference type="ChEBI" id="CHEBI:29108"/>
    </cofactor>
</comment>
<dbReference type="InterPro" id="IPR001382">
    <property type="entry name" value="Glyco_hydro_47"/>
</dbReference>
<dbReference type="GO" id="GO:0005783">
    <property type="term" value="C:endoplasmic reticulum"/>
    <property type="evidence" value="ECO:0007669"/>
    <property type="project" value="TreeGrafter"/>
</dbReference>
<organism evidence="14 15">
    <name type="scientific">Tilletia indica</name>
    <dbReference type="NCBI Taxonomy" id="43049"/>
    <lineage>
        <taxon>Eukaryota</taxon>
        <taxon>Fungi</taxon>
        <taxon>Dikarya</taxon>
        <taxon>Basidiomycota</taxon>
        <taxon>Ustilaginomycotina</taxon>
        <taxon>Exobasidiomycetes</taxon>
        <taxon>Tilletiales</taxon>
        <taxon>Tilletiaceae</taxon>
        <taxon>Tilletia</taxon>
    </lineage>
</organism>
<dbReference type="GO" id="GO:0016020">
    <property type="term" value="C:membrane"/>
    <property type="evidence" value="ECO:0007669"/>
    <property type="project" value="InterPro"/>
</dbReference>
<sequence>MASEARKRSKAGSANSKVNGSKKPSPADTGKKSAGSKEAAEGGRSRFGFALFILGIAFLFFFQSHILPPHIAELFGLAPPAYDGDLASEAAAQSKARASDGSSASAAFASRKASAASAKPTDNSEPQFFGNLQFPLPPIRPLPDTPVRGADKAKQSAIVEAFKHSWSAYERDAWGADEYHPHSKHGSNLSHVSVEEGGGGMGYTILDSLDSLLLLGLGDEYERARDWVKKDLTFERQGKFNVFETTIRNLGGLLSAHAMCSSPDPRHSQHCDDRDAELYLKRARELGEKLLPAFQTPTGIPLREINLMTGEAWPDMDNWNSTSLAEGTTIQLEFKYLAQLTGDDTYWKVAERPMQSVFEAMRRTGMTGLAPIFISPETGEFLPSEVRLGSRGDSFYEYLLKQWIQTGRKEDIYRTQFDLSLTSIKQFLLRNSTHSDPPLVFTIELRPMMQNGAPSVQMIPKQDHLVCFIGGSFMLGASNGEALPMTDINDVKDQYHWALEDWVVGQELIRTCMDTYTKTSTGLGAEIVMFNVPGSPTMVPDVDWYIKQAPRGQPPLLDARNILRPETVESLFIAFQLTGDEKYREWGWEMFQAFEKHCKVPSGGYASIDDVDAPGGKPKQINKMETFWLSETLKYMYLLFSDQDLLPLTNWVLNTEAHPLPVFKADFPTNVS</sequence>
<evidence type="ECO:0000256" key="2">
    <source>
        <dbReference type="ARBA" id="ARBA00004922"/>
    </source>
</evidence>
<reference evidence="14" key="2">
    <citation type="journal article" date="2019" name="IMA Fungus">
        <title>Genome sequencing and comparison of five Tilletia species to identify candidate genes for the detection of regulated species infecting wheat.</title>
        <authorList>
            <person name="Nguyen H.D.T."/>
            <person name="Sultana T."/>
            <person name="Kesanakurti P."/>
            <person name="Hambleton S."/>
        </authorList>
    </citation>
    <scope>NUCLEOTIDE SEQUENCE</scope>
    <source>
        <strain evidence="14">DAOMC 236416</strain>
    </source>
</reference>
<feature type="binding site" evidence="11">
    <location>
        <position position="655"/>
    </location>
    <ligand>
        <name>Ca(2+)</name>
        <dbReference type="ChEBI" id="CHEBI:29108"/>
    </ligand>
</feature>
<dbReference type="InterPro" id="IPR050749">
    <property type="entry name" value="Glycosyl_Hydrolase_47"/>
</dbReference>
<evidence type="ECO:0000313" key="14">
    <source>
        <dbReference type="EMBL" id="KAE8254478.1"/>
    </source>
</evidence>
<dbReference type="PANTHER" id="PTHR11742">
    <property type="entry name" value="MANNOSYL-OLIGOSACCHARIDE ALPHA-1,2-MANNOSIDASE-RELATED"/>
    <property type="match status" value="1"/>
</dbReference>
<dbReference type="InterPro" id="IPR012341">
    <property type="entry name" value="6hp_glycosidase-like_sf"/>
</dbReference>
<comment type="pathway">
    <text evidence="2">Protein modification; protein glycosylation.</text>
</comment>
<evidence type="ECO:0000256" key="9">
    <source>
        <dbReference type="ARBA" id="ARBA00048605"/>
    </source>
</evidence>
<dbReference type="GO" id="GO:0005509">
    <property type="term" value="F:calcium ion binding"/>
    <property type="evidence" value="ECO:0007669"/>
    <property type="project" value="InterPro"/>
</dbReference>
<evidence type="ECO:0000313" key="15">
    <source>
        <dbReference type="Proteomes" id="UP000077521"/>
    </source>
</evidence>
<comment type="catalytic activity">
    <reaction evidence="8">
        <text>N(4)-(alpha-D-Man-(1-&gt;2)-alpha-D-Man-(1-&gt;2)-alpha-D-Man-(1-&gt;3)-[alpha-D-Man-(1-&gt;3)-[alpha-D-Man-(1-&gt;2)-alpha-D-Man-(1-&gt;6)]-alpha-D-Man-(1-&gt;6)]-beta-D-Man-(1-&gt;4)-beta-D-GlcNAc-(1-&gt;4)-beta-D-GlcNAc)-L-asparaginyl-[protein] (N-glucan mannose isomer 8A1,2,3B1,3) + 3 H2O = N(4)-(alpha-D-Man-(1-&gt;3)-[alpha-D-Man-(1-&gt;3)-[alpha-D-Man-(1-&gt;6)]-alpha-D-Man-(1-&gt;6)]-beta-D-Man-(1-&gt;4)-beta-D-GlcNAc-(1-&gt;4)-beta-D-GlcNAc)-L-asparaginyl-[protein] (N-glucan mannose isomer 5A1,2) + 3 beta-D-mannose</text>
        <dbReference type="Rhea" id="RHEA:56028"/>
        <dbReference type="Rhea" id="RHEA-COMP:14358"/>
        <dbReference type="Rhea" id="RHEA-COMP:14367"/>
        <dbReference type="ChEBI" id="CHEBI:15377"/>
        <dbReference type="ChEBI" id="CHEBI:28563"/>
        <dbReference type="ChEBI" id="CHEBI:59087"/>
        <dbReference type="ChEBI" id="CHEBI:60628"/>
        <dbReference type="EC" id="3.2.1.113"/>
    </reaction>
</comment>